<sequence length="340" mass="37273">MRKPKPIKMPIHALTMMLCVTFLLISGCDGGDKPIDQSRYAKGSVLAANTSINGQFTLVATGSNLVQVWQKGVAEPIYHWRQGEPSDSILLQAISPDSDNAATATETTVAVWSLLNGKNQGFYQLKLPVRALALADNGSLLLGYQDGSVEFVDFASGRRLIFMGHQQTTNNNRINSVDLSANGRYALTASQDGHVLLWQTTDAAIVSQWRHENSITLVRLGPEGKLAFSADAQGQGELHQLPSGELRSRLQVPYRGQTFVSARLNPADNQLLTGSTARRLELWQLDNGQQLQHWQVGTHTKLRPASAMVFDVAFINPLHVYSVSSSGLGETWKLDSRESH</sequence>
<dbReference type="InterPro" id="IPR001680">
    <property type="entry name" value="WD40_rpt"/>
</dbReference>
<dbReference type="PANTHER" id="PTHR19879">
    <property type="entry name" value="TRANSCRIPTION INITIATION FACTOR TFIID"/>
    <property type="match status" value="1"/>
</dbReference>
<dbReference type="InterPro" id="IPR036322">
    <property type="entry name" value="WD40_repeat_dom_sf"/>
</dbReference>
<organism evidence="3 4">
    <name type="scientific">Oceanisphaera ostreae</name>
    <dbReference type="NCBI Taxonomy" id="914151"/>
    <lineage>
        <taxon>Bacteria</taxon>
        <taxon>Pseudomonadati</taxon>
        <taxon>Pseudomonadota</taxon>
        <taxon>Gammaproteobacteria</taxon>
        <taxon>Aeromonadales</taxon>
        <taxon>Aeromonadaceae</taxon>
        <taxon>Oceanisphaera</taxon>
    </lineage>
</organism>
<keyword evidence="1" id="KW-0853">WD repeat</keyword>
<dbReference type="RefSeq" id="WP_379558836.1">
    <property type="nucleotide sequence ID" value="NZ_JBHTJS010000044.1"/>
</dbReference>
<gene>
    <name evidence="3" type="ORF">ACFQ1C_11910</name>
</gene>
<dbReference type="PROSITE" id="PS50082">
    <property type="entry name" value="WD_REPEATS_2"/>
    <property type="match status" value="1"/>
</dbReference>
<evidence type="ECO:0000256" key="1">
    <source>
        <dbReference type="PROSITE-ProRule" id="PRU00221"/>
    </source>
</evidence>
<dbReference type="PANTHER" id="PTHR19879:SF9">
    <property type="entry name" value="TRANSCRIPTION INITIATION FACTOR TFIID SUBUNIT 5"/>
    <property type="match status" value="1"/>
</dbReference>
<comment type="caution">
    <text evidence="3">The sequence shown here is derived from an EMBL/GenBank/DDBJ whole genome shotgun (WGS) entry which is preliminary data.</text>
</comment>
<reference evidence="4" key="1">
    <citation type="journal article" date="2019" name="Int. J. Syst. Evol. Microbiol.">
        <title>The Global Catalogue of Microorganisms (GCM) 10K type strain sequencing project: providing services to taxonomists for standard genome sequencing and annotation.</title>
        <authorList>
            <consortium name="The Broad Institute Genomics Platform"/>
            <consortium name="The Broad Institute Genome Sequencing Center for Infectious Disease"/>
            <person name="Wu L."/>
            <person name="Ma J."/>
        </authorList>
    </citation>
    <scope>NUCLEOTIDE SEQUENCE [LARGE SCALE GENOMIC DNA]</scope>
    <source>
        <strain evidence="4">CCUG 60525</strain>
    </source>
</reference>
<accession>A0ABW3KKK0</accession>
<keyword evidence="4" id="KW-1185">Reference proteome</keyword>
<evidence type="ECO:0000256" key="2">
    <source>
        <dbReference type="SAM" id="SignalP"/>
    </source>
</evidence>
<protein>
    <submittedName>
        <fullName evidence="3">WD40 repeat domain-containing protein</fullName>
    </submittedName>
</protein>
<feature type="chain" id="PRO_5047501850" evidence="2">
    <location>
        <begin position="26"/>
        <end position="340"/>
    </location>
</feature>
<dbReference type="EMBL" id="JBHTJS010000044">
    <property type="protein sequence ID" value="MFD1008858.1"/>
    <property type="molecule type" value="Genomic_DNA"/>
</dbReference>
<feature type="signal peptide" evidence="2">
    <location>
        <begin position="1"/>
        <end position="25"/>
    </location>
</feature>
<dbReference type="SUPFAM" id="SSF50978">
    <property type="entry name" value="WD40 repeat-like"/>
    <property type="match status" value="1"/>
</dbReference>
<dbReference type="Pfam" id="PF00400">
    <property type="entry name" value="WD40"/>
    <property type="match status" value="1"/>
</dbReference>
<evidence type="ECO:0000313" key="4">
    <source>
        <dbReference type="Proteomes" id="UP001597048"/>
    </source>
</evidence>
<keyword evidence="2" id="KW-0732">Signal</keyword>
<evidence type="ECO:0000313" key="3">
    <source>
        <dbReference type="EMBL" id="MFD1008858.1"/>
    </source>
</evidence>
<dbReference type="Gene3D" id="2.130.10.10">
    <property type="entry name" value="YVTN repeat-like/Quinoprotein amine dehydrogenase"/>
    <property type="match status" value="2"/>
</dbReference>
<dbReference type="SMART" id="SM00320">
    <property type="entry name" value="WD40"/>
    <property type="match status" value="5"/>
</dbReference>
<dbReference type="Proteomes" id="UP001597048">
    <property type="component" value="Unassembled WGS sequence"/>
</dbReference>
<dbReference type="InterPro" id="IPR015943">
    <property type="entry name" value="WD40/YVTN_repeat-like_dom_sf"/>
</dbReference>
<feature type="repeat" description="WD" evidence="1">
    <location>
        <begin position="167"/>
        <end position="208"/>
    </location>
</feature>
<name>A0ABW3KKK0_9GAMM</name>
<proteinExistence type="predicted"/>
<dbReference type="PROSITE" id="PS51257">
    <property type="entry name" value="PROKAR_LIPOPROTEIN"/>
    <property type="match status" value="1"/>
</dbReference>